<organism evidence="2 3">
    <name type="scientific">Tulasnella calospora MUT 4182</name>
    <dbReference type="NCBI Taxonomy" id="1051891"/>
    <lineage>
        <taxon>Eukaryota</taxon>
        <taxon>Fungi</taxon>
        <taxon>Dikarya</taxon>
        <taxon>Basidiomycota</taxon>
        <taxon>Agaricomycotina</taxon>
        <taxon>Agaricomycetes</taxon>
        <taxon>Cantharellales</taxon>
        <taxon>Tulasnellaceae</taxon>
        <taxon>Tulasnella</taxon>
    </lineage>
</organism>
<keyword evidence="3" id="KW-1185">Reference proteome</keyword>
<reference evidence="3" key="2">
    <citation type="submission" date="2015-01" db="EMBL/GenBank/DDBJ databases">
        <title>Evolutionary Origins and Diversification of the Mycorrhizal Mutualists.</title>
        <authorList>
            <consortium name="DOE Joint Genome Institute"/>
            <consortium name="Mycorrhizal Genomics Consortium"/>
            <person name="Kohler A."/>
            <person name="Kuo A."/>
            <person name="Nagy L.G."/>
            <person name="Floudas D."/>
            <person name="Copeland A."/>
            <person name="Barry K.W."/>
            <person name="Cichocki N."/>
            <person name="Veneault-Fourrey C."/>
            <person name="LaButti K."/>
            <person name="Lindquist E.A."/>
            <person name="Lipzen A."/>
            <person name="Lundell T."/>
            <person name="Morin E."/>
            <person name="Murat C."/>
            <person name="Riley R."/>
            <person name="Ohm R."/>
            <person name="Sun H."/>
            <person name="Tunlid A."/>
            <person name="Henrissat B."/>
            <person name="Grigoriev I.V."/>
            <person name="Hibbett D.S."/>
            <person name="Martin F."/>
        </authorList>
    </citation>
    <scope>NUCLEOTIDE SEQUENCE [LARGE SCALE GENOMIC DNA]</scope>
    <source>
        <strain evidence="3">MUT 4182</strain>
    </source>
</reference>
<dbReference type="OrthoDB" id="2113294at2759"/>
<dbReference type="UniPathway" id="UPA00378"/>
<dbReference type="Proteomes" id="UP000054248">
    <property type="component" value="Unassembled WGS sequence"/>
</dbReference>
<accession>A0A0C3LEK6</accession>
<gene>
    <name evidence="2" type="ORF">M407DRAFT_143379</name>
</gene>
<protein>
    <recommendedName>
        <fullName evidence="1">Glycosyltransferase family 18 catalytic domain-containing protein</fullName>
    </recommendedName>
</protein>
<evidence type="ECO:0000313" key="3">
    <source>
        <dbReference type="Proteomes" id="UP000054248"/>
    </source>
</evidence>
<name>A0A0C3LEK6_9AGAM</name>
<sequence>MIANSRVMIGLGNPFLSPTPYEALCLGIPFINPFRRLDKNDPNNKSGWFGQHDALIHGGLDEPHVYHVEVGDREGFRAALRKAMSTPIERYIPPHMRSSAFLGRMKTLLETDWRPIAKKQMQIVGYKYNS</sequence>
<evidence type="ECO:0000259" key="1">
    <source>
        <dbReference type="Pfam" id="PF15024"/>
    </source>
</evidence>
<dbReference type="Pfam" id="PF15024">
    <property type="entry name" value="Glyco_transf_18"/>
    <property type="match status" value="1"/>
</dbReference>
<dbReference type="HOGENOM" id="CLU_1939658_0_0_1"/>
<proteinExistence type="predicted"/>
<evidence type="ECO:0000313" key="2">
    <source>
        <dbReference type="EMBL" id="KIO19857.1"/>
    </source>
</evidence>
<reference evidence="2 3" key="1">
    <citation type="submission" date="2014-04" db="EMBL/GenBank/DDBJ databases">
        <authorList>
            <consortium name="DOE Joint Genome Institute"/>
            <person name="Kuo A."/>
            <person name="Girlanda M."/>
            <person name="Perotto S."/>
            <person name="Kohler A."/>
            <person name="Nagy L.G."/>
            <person name="Floudas D."/>
            <person name="Copeland A."/>
            <person name="Barry K.W."/>
            <person name="Cichocki N."/>
            <person name="Veneault-Fourrey C."/>
            <person name="LaButti K."/>
            <person name="Lindquist E.A."/>
            <person name="Lipzen A."/>
            <person name="Lundell T."/>
            <person name="Morin E."/>
            <person name="Murat C."/>
            <person name="Sun H."/>
            <person name="Tunlid A."/>
            <person name="Henrissat B."/>
            <person name="Grigoriev I.V."/>
            <person name="Hibbett D.S."/>
            <person name="Martin F."/>
            <person name="Nordberg H.P."/>
            <person name="Cantor M.N."/>
            <person name="Hua S.X."/>
        </authorList>
    </citation>
    <scope>NUCLEOTIDE SEQUENCE [LARGE SCALE GENOMIC DNA]</scope>
    <source>
        <strain evidence="2 3">MUT 4182</strain>
    </source>
</reference>
<dbReference type="EMBL" id="KN823199">
    <property type="protein sequence ID" value="KIO19857.1"/>
    <property type="molecule type" value="Genomic_DNA"/>
</dbReference>
<dbReference type="GO" id="GO:0030144">
    <property type="term" value="F:alpha-1,6-mannosylglycoprotein 6-beta-N-acetylglucosaminyltransferase activity"/>
    <property type="evidence" value="ECO:0007669"/>
    <property type="project" value="InterPro"/>
</dbReference>
<dbReference type="InterPro" id="IPR026116">
    <property type="entry name" value="GT18_cat"/>
</dbReference>
<feature type="domain" description="Glycosyltransferase family 18 catalytic" evidence="1">
    <location>
        <begin position="2"/>
        <end position="111"/>
    </location>
</feature>
<dbReference type="AlphaFoldDB" id="A0A0C3LEK6"/>
<dbReference type="STRING" id="1051891.A0A0C3LEK6"/>